<dbReference type="PANTHER" id="PTHR42961">
    <property type="entry name" value="IRON-SULFUR PROTEIN NUBPL"/>
    <property type="match status" value="1"/>
</dbReference>
<feature type="binding site" evidence="6">
    <location>
        <begin position="33"/>
        <end position="40"/>
    </location>
    <ligand>
        <name>ATP</name>
        <dbReference type="ChEBI" id="CHEBI:30616"/>
    </ligand>
</feature>
<dbReference type="PROSITE" id="PS01215">
    <property type="entry name" value="MRP"/>
    <property type="match status" value="1"/>
</dbReference>
<dbReference type="FunFam" id="3.40.50.300:FF:001119">
    <property type="entry name" value="Iron-sulfur cluster carrier protein"/>
    <property type="match status" value="1"/>
</dbReference>
<dbReference type="GO" id="GO:0016887">
    <property type="term" value="F:ATP hydrolysis activity"/>
    <property type="evidence" value="ECO:0007669"/>
    <property type="project" value="UniProtKB-UniRule"/>
</dbReference>
<dbReference type="GO" id="GO:0005524">
    <property type="term" value="F:ATP binding"/>
    <property type="evidence" value="ECO:0007669"/>
    <property type="project" value="UniProtKB-UniRule"/>
</dbReference>
<dbReference type="InterPro" id="IPR027417">
    <property type="entry name" value="P-loop_NTPase"/>
</dbReference>
<keyword evidence="6" id="KW-0378">Hydrolase</keyword>
<dbReference type="PANTHER" id="PTHR42961:SF2">
    <property type="entry name" value="IRON-SULFUR PROTEIN NUBPL"/>
    <property type="match status" value="1"/>
</dbReference>
<dbReference type="GO" id="GO:0046872">
    <property type="term" value="F:metal ion binding"/>
    <property type="evidence" value="ECO:0007669"/>
    <property type="project" value="UniProtKB-KW"/>
</dbReference>
<reference evidence="7 8" key="1">
    <citation type="submission" date="2016-11" db="EMBL/GenBank/DDBJ databases">
        <authorList>
            <person name="Jaros S."/>
            <person name="Januszkiewicz K."/>
            <person name="Wedrychowicz H."/>
        </authorList>
    </citation>
    <scope>NUCLEOTIDE SEQUENCE [LARGE SCALE GENOMIC DNA]</scope>
    <source>
        <strain evidence="7 8">DSM 5091</strain>
    </source>
</reference>
<dbReference type="Gene3D" id="3.40.50.300">
    <property type="entry name" value="P-loop containing nucleotide triphosphate hydrolases"/>
    <property type="match status" value="1"/>
</dbReference>
<dbReference type="GO" id="GO:0140663">
    <property type="term" value="F:ATP-dependent FeS chaperone activity"/>
    <property type="evidence" value="ECO:0007669"/>
    <property type="project" value="InterPro"/>
</dbReference>
<dbReference type="HAMAP" id="MF_02040">
    <property type="entry name" value="Mrp_NBP35"/>
    <property type="match status" value="1"/>
</dbReference>
<keyword evidence="4 6" id="KW-0408">Iron</keyword>
<dbReference type="GO" id="GO:0016226">
    <property type="term" value="P:iron-sulfur cluster assembly"/>
    <property type="evidence" value="ECO:0007669"/>
    <property type="project" value="InterPro"/>
</dbReference>
<dbReference type="Proteomes" id="UP000184171">
    <property type="component" value="Unassembled WGS sequence"/>
</dbReference>
<sequence>MSSEQKEKQTFNSRRESLLGLEKVKQVLAVASGKGGVGKTTLAVNIALALAGEGKQVGLLDADVYGPSVPVMLALKEEPARENKMIVPVCKYGLKVMSLGMLAEAGQAFIWRGPMVGRAIQQLLGDVLWGELDFLVVDLPPGTGDPSITIAQSIPKAKVLMVTTPQGVALADVRRAIQMFRRYDLEIIGLVENMSYFMCGHTSEPIEIFGHGGGELLSEELDLPLLGSVPLDLAIGTGGDAGVPLMAADADSEAGQIFKAIGRSILAST</sequence>
<dbReference type="EMBL" id="FQZT01000006">
    <property type="protein sequence ID" value="SHJ29513.1"/>
    <property type="molecule type" value="Genomic_DNA"/>
</dbReference>
<evidence type="ECO:0000256" key="3">
    <source>
        <dbReference type="ARBA" id="ARBA00022840"/>
    </source>
</evidence>
<comment type="function">
    <text evidence="6">Binds and transfers iron-sulfur (Fe-S) clusters to target apoproteins. Can hydrolyze ATP.</text>
</comment>
<evidence type="ECO:0000256" key="1">
    <source>
        <dbReference type="ARBA" id="ARBA00022723"/>
    </source>
</evidence>
<dbReference type="InterPro" id="IPR033756">
    <property type="entry name" value="YlxH/NBP35"/>
</dbReference>
<dbReference type="Pfam" id="PF10609">
    <property type="entry name" value="ParA"/>
    <property type="match status" value="1"/>
</dbReference>
<dbReference type="STRING" id="1122189.SAMN02745165_02014"/>
<dbReference type="InterPro" id="IPR000808">
    <property type="entry name" value="Mrp-like_CS"/>
</dbReference>
<organism evidence="7 8">
    <name type="scientific">Malonomonas rubra DSM 5091</name>
    <dbReference type="NCBI Taxonomy" id="1122189"/>
    <lineage>
        <taxon>Bacteria</taxon>
        <taxon>Pseudomonadati</taxon>
        <taxon>Thermodesulfobacteriota</taxon>
        <taxon>Desulfuromonadia</taxon>
        <taxon>Desulfuromonadales</taxon>
        <taxon>Geopsychrobacteraceae</taxon>
        <taxon>Malonomonas</taxon>
    </lineage>
</organism>
<keyword evidence="8" id="KW-1185">Reference proteome</keyword>
<keyword evidence="5 6" id="KW-0411">Iron-sulfur</keyword>
<evidence type="ECO:0000256" key="2">
    <source>
        <dbReference type="ARBA" id="ARBA00022741"/>
    </source>
</evidence>
<dbReference type="SUPFAM" id="SSF52540">
    <property type="entry name" value="P-loop containing nucleoside triphosphate hydrolases"/>
    <property type="match status" value="1"/>
</dbReference>
<evidence type="ECO:0000256" key="5">
    <source>
        <dbReference type="ARBA" id="ARBA00023014"/>
    </source>
</evidence>
<dbReference type="AlphaFoldDB" id="A0A1M6I509"/>
<evidence type="ECO:0000256" key="6">
    <source>
        <dbReference type="HAMAP-Rule" id="MF_02040"/>
    </source>
</evidence>
<evidence type="ECO:0000256" key="4">
    <source>
        <dbReference type="ARBA" id="ARBA00023004"/>
    </source>
</evidence>
<accession>A0A1M6I509</accession>
<keyword evidence="1 6" id="KW-0479">Metal-binding</keyword>
<dbReference type="CDD" id="cd02037">
    <property type="entry name" value="Mrp_NBP35"/>
    <property type="match status" value="1"/>
</dbReference>
<dbReference type="InterPro" id="IPR019591">
    <property type="entry name" value="Mrp/NBP35_ATP-bd"/>
</dbReference>
<protein>
    <recommendedName>
        <fullName evidence="6">Iron-sulfur cluster carrier protein</fullName>
    </recommendedName>
</protein>
<name>A0A1M6I509_MALRU</name>
<dbReference type="RefSeq" id="WP_072908461.1">
    <property type="nucleotide sequence ID" value="NZ_FQZT01000006.1"/>
</dbReference>
<dbReference type="InterPro" id="IPR044304">
    <property type="entry name" value="NUBPL-like"/>
</dbReference>
<comment type="similarity">
    <text evidence="6">Belongs to the Mrp/NBP35 ATP-binding proteins family.</text>
</comment>
<evidence type="ECO:0000313" key="7">
    <source>
        <dbReference type="EMBL" id="SHJ29513.1"/>
    </source>
</evidence>
<keyword evidence="3 6" id="KW-0067">ATP-binding</keyword>
<dbReference type="OrthoDB" id="9809679at2"/>
<evidence type="ECO:0000313" key="8">
    <source>
        <dbReference type="Proteomes" id="UP000184171"/>
    </source>
</evidence>
<proteinExistence type="inferred from homology"/>
<dbReference type="GO" id="GO:0051539">
    <property type="term" value="F:4 iron, 4 sulfur cluster binding"/>
    <property type="evidence" value="ECO:0007669"/>
    <property type="project" value="TreeGrafter"/>
</dbReference>
<keyword evidence="2 6" id="KW-0547">Nucleotide-binding</keyword>
<comment type="subunit">
    <text evidence="6">Homodimer.</text>
</comment>
<gene>
    <name evidence="7" type="ORF">SAMN02745165_02014</name>
</gene>